<dbReference type="EMBL" id="JAJAQI010000002">
    <property type="protein sequence ID" value="MCB4820505.1"/>
    <property type="molecule type" value="Genomic_DNA"/>
</dbReference>
<keyword evidence="4" id="KW-1185">Reference proteome</keyword>
<dbReference type="Proteomes" id="UP001139311">
    <property type="component" value="Unassembled WGS sequence"/>
</dbReference>
<dbReference type="AlphaFoldDB" id="A0A9X1ICH7"/>
<feature type="compositionally biased region" description="Gly residues" evidence="1">
    <location>
        <begin position="50"/>
        <end position="62"/>
    </location>
</feature>
<reference evidence="3" key="1">
    <citation type="submission" date="2021-10" db="EMBL/GenBank/DDBJ databases">
        <title>Roseicella aerolatum sp. nov., isolated from aerosols of e-waste dismantling site.</title>
        <authorList>
            <person name="Qin T."/>
        </authorList>
    </citation>
    <scope>NUCLEOTIDE SEQUENCE</scope>
    <source>
        <strain evidence="3">GB24</strain>
    </source>
</reference>
<feature type="chain" id="PRO_5040966034" evidence="2">
    <location>
        <begin position="26"/>
        <end position="124"/>
    </location>
</feature>
<evidence type="ECO:0000256" key="1">
    <source>
        <dbReference type="SAM" id="MobiDB-lite"/>
    </source>
</evidence>
<proteinExistence type="predicted"/>
<protein>
    <submittedName>
        <fullName evidence="3">Uncharacterized protein</fullName>
    </submittedName>
</protein>
<sequence>MSRSMWSALALAALIGAAQGQGAVAQEMQVLQGGEHFEVRWSGAPRDNLAGGGFRRMTGGGQDRSLAYEPGSSFGHPGEAKLSGGGADMTITRTRPEPADGMMAQRAPVQMPEMAEASDPRRRR</sequence>
<name>A0A9X1ICH7_9PROT</name>
<organism evidence="3 4">
    <name type="scientific">Roseicella aerolata</name>
    <dbReference type="NCBI Taxonomy" id="2883479"/>
    <lineage>
        <taxon>Bacteria</taxon>
        <taxon>Pseudomonadati</taxon>
        <taxon>Pseudomonadota</taxon>
        <taxon>Alphaproteobacteria</taxon>
        <taxon>Acetobacterales</taxon>
        <taxon>Roseomonadaceae</taxon>
        <taxon>Roseicella</taxon>
    </lineage>
</organism>
<evidence type="ECO:0000256" key="2">
    <source>
        <dbReference type="SAM" id="SignalP"/>
    </source>
</evidence>
<dbReference type="RefSeq" id="WP_226603815.1">
    <property type="nucleotide sequence ID" value="NZ_JAJAQI010000002.1"/>
</dbReference>
<evidence type="ECO:0000313" key="4">
    <source>
        <dbReference type="Proteomes" id="UP001139311"/>
    </source>
</evidence>
<keyword evidence="2" id="KW-0732">Signal</keyword>
<evidence type="ECO:0000313" key="3">
    <source>
        <dbReference type="EMBL" id="MCB4820505.1"/>
    </source>
</evidence>
<accession>A0A9X1ICH7</accession>
<comment type="caution">
    <text evidence="3">The sequence shown here is derived from an EMBL/GenBank/DDBJ whole genome shotgun (WGS) entry which is preliminary data.</text>
</comment>
<feature type="region of interest" description="Disordered" evidence="1">
    <location>
        <begin position="43"/>
        <end position="124"/>
    </location>
</feature>
<feature type="signal peptide" evidence="2">
    <location>
        <begin position="1"/>
        <end position="25"/>
    </location>
</feature>
<gene>
    <name evidence="3" type="ORF">LHA35_02005</name>
</gene>